<reference evidence="8" key="2">
    <citation type="journal article" date="2021" name="PeerJ">
        <title>Extensive microbial diversity within the chicken gut microbiome revealed by metagenomics and culture.</title>
        <authorList>
            <person name="Gilroy R."/>
            <person name="Ravi A."/>
            <person name="Getino M."/>
            <person name="Pursley I."/>
            <person name="Horton D.L."/>
            <person name="Alikhan N.F."/>
            <person name="Baker D."/>
            <person name="Gharbi K."/>
            <person name="Hall N."/>
            <person name="Watson M."/>
            <person name="Adriaenssens E.M."/>
            <person name="Foster-Nyarko E."/>
            <person name="Jarju S."/>
            <person name="Secka A."/>
            <person name="Antonio M."/>
            <person name="Oren A."/>
            <person name="Chaudhuri R.R."/>
            <person name="La Ragione R."/>
            <person name="Hildebrand F."/>
            <person name="Pallen M.J."/>
        </authorList>
    </citation>
    <scope>NUCLEOTIDE SEQUENCE</scope>
    <source>
        <strain evidence="8">17113</strain>
    </source>
</reference>
<keyword evidence="3 7" id="KW-0694">RNA-binding</keyword>
<comment type="caution">
    <text evidence="8">The sequence shown here is derived from an EMBL/GenBank/DDBJ whole genome shotgun (WGS) entry which is preliminary data.</text>
</comment>
<dbReference type="PROSITE" id="PS01143">
    <property type="entry name" value="RIBOSOMAL_L31"/>
    <property type="match status" value="1"/>
</dbReference>
<dbReference type="EMBL" id="JADINA010000011">
    <property type="protein sequence ID" value="MBO8425946.1"/>
    <property type="molecule type" value="Genomic_DNA"/>
</dbReference>
<comment type="subunit">
    <text evidence="7">Part of the 50S ribosomal subunit.</text>
</comment>
<dbReference type="HAMAP" id="MF_00501">
    <property type="entry name" value="Ribosomal_bL31_1"/>
    <property type="match status" value="1"/>
</dbReference>
<evidence type="ECO:0000313" key="8">
    <source>
        <dbReference type="EMBL" id="MBO8425946.1"/>
    </source>
</evidence>
<dbReference type="GO" id="GO:1990904">
    <property type="term" value="C:ribonucleoprotein complex"/>
    <property type="evidence" value="ECO:0007669"/>
    <property type="project" value="UniProtKB-KW"/>
</dbReference>
<accession>A0A9D9GUV6</accession>
<name>A0A9D9GUV6_9FIRM</name>
<evidence type="ECO:0000256" key="6">
    <source>
        <dbReference type="ARBA" id="ARBA00035687"/>
    </source>
</evidence>
<dbReference type="SUPFAM" id="SSF143800">
    <property type="entry name" value="L28p-like"/>
    <property type="match status" value="1"/>
</dbReference>
<evidence type="ECO:0000256" key="1">
    <source>
        <dbReference type="ARBA" id="ARBA00009296"/>
    </source>
</evidence>
<dbReference type="PRINTS" id="PR01249">
    <property type="entry name" value="RIBOSOMALL31"/>
</dbReference>
<proteinExistence type="inferred from homology"/>
<dbReference type="GO" id="GO:0003735">
    <property type="term" value="F:structural constituent of ribosome"/>
    <property type="evidence" value="ECO:0007669"/>
    <property type="project" value="InterPro"/>
</dbReference>
<dbReference type="Gene3D" id="4.10.830.30">
    <property type="entry name" value="Ribosomal protein L31"/>
    <property type="match status" value="1"/>
</dbReference>
<dbReference type="InterPro" id="IPR002150">
    <property type="entry name" value="Ribosomal_bL31"/>
</dbReference>
<keyword evidence="4 7" id="KW-0689">Ribosomal protein</keyword>
<dbReference type="GO" id="GO:0006412">
    <property type="term" value="P:translation"/>
    <property type="evidence" value="ECO:0007669"/>
    <property type="project" value="UniProtKB-UniRule"/>
</dbReference>
<evidence type="ECO:0000313" key="9">
    <source>
        <dbReference type="Proteomes" id="UP000823634"/>
    </source>
</evidence>
<keyword evidence="2 7" id="KW-0699">rRNA-binding</keyword>
<dbReference type="GO" id="GO:0005840">
    <property type="term" value="C:ribosome"/>
    <property type="evidence" value="ECO:0007669"/>
    <property type="project" value="UniProtKB-KW"/>
</dbReference>
<dbReference type="NCBIfam" id="TIGR00105">
    <property type="entry name" value="L31"/>
    <property type="match status" value="1"/>
</dbReference>
<organism evidence="8 9">
    <name type="scientific">Candidatus Alloenteromonas pullistercoris</name>
    <dbReference type="NCBI Taxonomy" id="2840785"/>
    <lineage>
        <taxon>Bacteria</taxon>
        <taxon>Bacillati</taxon>
        <taxon>Bacillota</taxon>
        <taxon>Bacillota incertae sedis</taxon>
        <taxon>Candidatus Alloenteromonas</taxon>
    </lineage>
</organism>
<dbReference type="Proteomes" id="UP000823634">
    <property type="component" value="Unassembled WGS sequence"/>
</dbReference>
<dbReference type="PANTHER" id="PTHR33280">
    <property type="entry name" value="50S RIBOSOMAL PROTEIN L31, CHLOROPLASTIC"/>
    <property type="match status" value="1"/>
</dbReference>
<dbReference type="InterPro" id="IPR042105">
    <property type="entry name" value="Ribosomal_bL31_sf"/>
</dbReference>
<evidence type="ECO:0000256" key="3">
    <source>
        <dbReference type="ARBA" id="ARBA00022884"/>
    </source>
</evidence>
<comment type="similarity">
    <text evidence="1 7">Belongs to the bacterial ribosomal protein bL31 family. Type A subfamily.</text>
</comment>
<dbReference type="Pfam" id="PF01197">
    <property type="entry name" value="Ribosomal_L31"/>
    <property type="match status" value="1"/>
</dbReference>
<gene>
    <name evidence="7 8" type="primary">rpmE</name>
    <name evidence="8" type="ORF">IAC61_01315</name>
</gene>
<comment type="function">
    <text evidence="7">Binds the 23S rRNA.</text>
</comment>
<dbReference type="InterPro" id="IPR034704">
    <property type="entry name" value="Ribosomal_bL28/bL31-like_sf"/>
</dbReference>
<dbReference type="InterPro" id="IPR027491">
    <property type="entry name" value="Ribosomal_bL31_A"/>
</dbReference>
<protein>
    <recommendedName>
        <fullName evidence="6 7">Large ribosomal subunit protein bL31</fullName>
    </recommendedName>
</protein>
<evidence type="ECO:0000256" key="4">
    <source>
        <dbReference type="ARBA" id="ARBA00022980"/>
    </source>
</evidence>
<sequence>MKKDIHPAYHKCTVTCTTCGSTFETGSTLPEIKVDTCSNCHPFYTGKQRFVMADGRIDRFNKKLAKVAAESDKKSK</sequence>
<evidence type="ECO:0000256" key="2">
    <source>
        <dbReference type="ARBA" id="ARBA00022730"/>
    </source>
</evidence>
<keyword evidence="5 7" id="KW-0687">Ribonucleoprotein</keyword>
<evidence type="ECO:0000256" key="7">
    <source>
        <dbReference type="HAMAP-Rule" id="MF_00501"/>
    </source>
</evidence>
<dbReference type="AlphaFoldDB" id="A0A9D9GUV6"/>
<dbReference type="NCBIfam" id="NF001809">
    <property type="entry name" value="PRK00528.1"/>
    <property type="match status" value="1"/>
</dbReference>
<dbReference type="GO" id="GO:0019843">
    <property type="term" value="F:rRNA binding"/>
    <property type="evidence" value="ECO:0007669"/>
    <property type="project" value="UniProtKB-KW"/>
</dbReference>
<comment type="caution">
    <text evidence="7">Lacks conserved residue(s) required for the propagation of feature annotation.</text>
</comment>
<evidence type="ECO:0000256" key="5">
    <source>
        <dbReference type="ARBA" id="ARBA00023274"/>
    </source>
</evidence>
<dbReference type="PANTHER" id="PTHR33280:SF1">
    <property type="entry name" value="LARGE RIBOSOMAL SUBUNIT PROTEIN BL31C"/>
    <property type="match status" value="1"/>
</dbReference>
<dbReference type="NCBIfam" id="NF000612">
    <property type="entry name" value="PRK00019.1"/>
    <property type="match status" value="1"/>
</dbReference>
<reference evidence="8" key="1">
    <citation type="submission" date="2020-10" db="EMBL/GenBank/DDBJ databases">
        <authorList>
            <person name="Gilroy R."/>
        </authorList>
    </citation>
    <scope>NUCLEOTIDE SEQUENCE</scope>
    <source>
        <strain evidence="8">17113</strain>
    </source>
</reference>